<gene>
    <name evidence="3" type="ORF">CAMP_LOCUS15133</name>
</gene>
<sequence length="287" mass="32961">MKKKNFFTIQTLCLALLVFKLCFYYTVIQEQVSSLIRNDHPMIYSTNDVYLFDLCYTTVTCISCLCTMVLVALIALKNLTFRKSFLIFSLAFKLCFVLPVNLSGLYIAFESNELTTSDRIQNEFQNGNSSVLANTIRSTFCCCDLQSVVFVNRTEINNENSTYFEDNPDVCILKKCPKKDYFSPCDEKIFSMFRRKTLIFSIIGVVCSLIFIIVAPLLYSRYEKDRRVARSLYIREWRSKLGRRINGKLNVIEETTPLLSSSSKHKKVTASPSTADSTKSKNEDSKK</sequence>
<keyword evidence="2" id="KW-0812">Transmembrane</keyword>
<dbReference type="OrthoDB" id="5824177at2759"/>
<feature type="transmembrane region" description="Helical" evidence="2">
    <location>
        <begin position="7"/>
        <end position="29"/>
    </location>
</feature>
<name>A0A9P1IWR1_9PELO</name>
<keyword evidence="2" id="KW-0472">Membrane</keyword>
<evidence type="ECO:0000256" key="1">
    <source>
        <dbReference type="SAM" id="MobiDB-lite"/>
    </source>
</evidence>
<feature type="transmembrane region" description="Helical" evidence="2">
    <location>
        <begin position="85"/>
        <end position="109"/>
    </location>
</feature>
<feature type="compositionally biased region" description="Basic and acidic residues" evidence="1">
    <location>
        <begin position="278"/>
        <end position="287"/>
    </location>
</feature>
<organism evidence="3 4">
    <name type="scientific">Caenorhabditis angaria</name>
    <dbReference type="NCBI Taxonomy" id="860376"/>
    <lineage>
        <taxon>Eukaryota</taxon>
        <taxon>Metazoa</taxon>
        <taxon>Ecdysozoa</taxon>
        <taxon>Nematoda</taxon>
        <taxon>Chromadorea</taxon>
        <taxon>Rhabditida</taxon>
        <taxon>Rhabditina</taxon>
        <taxon>Rhabditomorpha</taxon>
        <taxon>Rhabditoidea</taxon>
        <taxon>Rhabditidae</taxon>
        <taxon>Peloderinae</taxon>
        <taxon>Caenorhabditis</taxon>
    </lineage>
</organism>
<reference evidence="3" key="1">
    <citation type="submission" date="2022-11" db="EMBL/GenBank/DDBJ databases">
        <authorList>
            <person name="Kikuchi T."/>
        </authorList>
    </citation>
    <scope>NUCLEOTIDE SEQUENCE</scope>
    <source>
        <strain evidence="3">PS1010</strain>
    </source>
</reference>
<dbReference type="AlphaFoldDB" id="A0A9P1IWR1"/>
<feature type="transmembrane region" description="Helical" evidence="2">
    <location>
        <begin position="49"/>
        <end position="73"/>
    </location>
</feature>
<dbReference type="EMBL" id="CANHGI010000005">
    <property type="protein sequence ID" value="CAI5452496.1"/>
    <property type="molecule type" value="Genomic_DNA"/>
</dbReference>
<dbReference type="Proteomes" id="UP001152747">
    <property type="component" value="Unassembled WGS sequence"/>
</dbReference>
<comment type="caution">
    <text evidence="3">The sequence shown here is derived from an EMBL/GenBank/DDBJ whole genome shotgun (WGS) entry which is preliminary data.</text>
</comment>
<keyword evidence="4" id="KW-1185">Reference proteome</keyword>
<proteinExistence type="predicted"/>
<feature type="transmembrane region" description="Helical" evidence="2">
    <location>
        <begin position="198"/>
        <end position="219"/>
    </location>
</feature>
<evidence type="ECO:0000313" key="4">
    <source>
        <dbReference type="Proteomes" id="UP001152747"/>
    </source>
</evidence>
<evidence type="ECO:0000313" key="3">
    <source>
        <dbReference type="EMBL" id="CAI5452496.1"/>
    </source>
</evidence>
<protein>
    <submittedName>
        <fullName evidence="3">Uncharacterized protein</fullName>
    </submittedName>
</protein>
<evidence type="ECO:0000256" key="2">
    <source>
        <dbReference type="SAM" id="Phobius"/>
    </source>
</evidence>
<accession>A0A9P1IWR1</accession>
<keyword evidence="2" id="KW-1133">Transmembrane helix</keyword>
<feature type="region of interest" description="Disordered" evidence="1">
    <location>
        <begin position="258"/>
        <end position="287"/>
    </location>
</feature>